<feature type="transmembrane region" description="Helical" evidence="7">
    <location>
        <begin position="29"/>
        <end position="55"/>
    </location>
</feature>
<evidence type="ECO:0000256" key="5">
    <source>
        <dbReference type="ARBA" id="ARBA00022989"/>
    </source>
</evidence>
<dbReference type="PANTHER" id="PTHR30193">
    <property type="entry name" value="ABC TRANSPORTER PERMEASE PROTEIN"/>
    <property type="match status" value="1"/>
</dbReference>
<feature type="transmembrane region" description="Helical" evidence="7">
    <location>
        <begin position="172"/>
        <end position="195"/>
    </location>
</feature>
<dbReference type="InterPro" id="IPR051393">
    <property type="entry name" value="ABC_transporter_permease"/>
</dbReference>
<feature type="transmembrane region" description="Helical" evidence="7">
    <location>
        <begin position="123"/>
        <end position="143"/>
    </location>
</feature>
<name>A0A4R0JUU2_9ACTN</name>
<keyword evidence="4 7" id="KW-0812">Transmembrane</keyword>
<comment type="subcellular location">
    <subcellularLocation>
        <location evidence="1 7">Cell membrane</location>
        <topology evidence="1 7">Multi-pass membrane protein</topology>
    </subcellularLocation>
</comment>
<dbReference type="InterPro" id="IPR035906">
    <property type="entry name" value="MetI-like_sf"/>
</dbReference>
<evidence type="ECO:0000313" key="10">
    <source>
        <dbReference type="Proteomes" id="UP000291144"/>
    </source>
</evidence>
<evidence type="ECO:0000256" key="3">
    <source>
        <dbReference type="ARBA" id="ARBA00022475"/>
    </source>
</evidence>
<keyword evidence="10" id="KW-1185">Reference proteome</keyword>
<feature type="transmembrane region" description="Helical" evidence="7">
    <location>
        <begin position="278"/>
        <end position="298"/>
    </location>
</feature>
<keyword evidence="5 7" id="KW-1133">Transmembrane helix</keyword>
<dbReference type="PANTHER" id="PTHR30193:SF37">
    <property type="entry name" value="INNER MEMBRANE ABC TRANSPORTER PERMEASE PROTEIN YCJO"/>
    <property type="match status" value="1"/>
</dbReference>
<dbReference type="Proteomes" id="UP000291144">
    <property type="component" value="Unassembled WGS sequence"/>
</dbReference>
<dbReference type="EMBL" id="SJKB01000025">
    <property type="protein sequence ID" value="TCC50337.1"/>
    <property type="molecule type" value="Genomic_DNA"/>
</dbReference>
<gene>
    <name evidence="9" type="ORF">E0H73_41630</name>
</gene>
<evidence type="ECO:0000256" key="2">
    <source>
        <dbReference type="ARBA" id="ARBA00022448"/>
    </source>
</evidence>
<dbReference type="PROSITE" id="PS50928">
    <property type="entry name" value="ABC_TM1"/>
    <property type="match status" value="1"/>
</dbReference>
<organism evidence="9 10">
    <name type="scientific">Kribbella pittospori</name>
    <dbReference type="NCBI Taxonomy" id="722689"/>
    <lineage>
        <taxon>Bacteria</taxon>
        <taxon>Bacillati</taxon>
        <taxon>Actinomycetota</taxon>
        <taxon>Actinomycetes</taxon>
        <taxon>Propionibacteriales</taxon>
        <taxon>Kribbellaceae</taxon>
        <taxon>Kribbella</taxon>
    </lineage>
</organism>
<dbReference type="InterPro" id="IPR000515">
    <property type="entry name" value="MetI-like"/>
</dbReference>
<proteinExistence type="inferred from homology"/>
<evidence type="ECO:0000313" key="9">
    <source>
        <dbReference type="EMBL" id="TCC50337.1"/>
    </source>
</evidence>
<dbReference type="SUPFAM" id="SSF161098">
    <property type="entry name" value="MetI-like"/>
    <property type="match status" value="1"/>
</dbReference>
<feature type="domain" description="ABC transmembrane type-1" evidence="8">
    <location>
        <begin position="86"/>
        <end position="299"/>
    </location>
</feature>
<protein>
    <submittedName>
        <fullName evidence="9">Sugar ABC transporter permease</fullName>
    </submittedName>
</protein>
<dbReference type="GO" id="GO:0005886">
    <property type="term" value="C:plasma membrane"/>
    <property type="evidence" value="ECO:0007669"/>
    <property type="project" value="UniProtKB-SubCell"/>
</dbReference>
<evidence type="ECO:0000259" key="8">
    <source>
        <dbReference type="PROSITE" id="PS50928"/>
    </source>
</evidence>
<feature type="transmembrane region" description="Helical" evidence="7">
    <location>
        <begin position="226"/>
        <end position="246"/>
    </location>
</feature>
<comment type="caution">
    <text evidence="9">The sequence shown here is derived from an EMBL/GenBank/DDBJ whole genome shotgun (WGS) entry which is preliminary data.</text>
</comment>
<keyword evidence="2 7" id="KW-0813">Transport</keyword>
<keyword evidence="6 7" id="KW-0472">Membrane</keyword>
<keyword evidence="3" id="KW-1003">Cell membrane</keyword>
<dbReference type="RefSeq" id="WP_131366138.1">
    <property type="nucleotide sequence ID" value="NZ_SJKB01000025.1"/>
</dbReference>
<evidence type="ECO:0000256" key="4">
    <source>
        <dbReference type="ARBA" id="ARBA00022692"/>
    </source>
</evidence>
<evidence type="ECO:0000256" key="1">
    <source>
        <dbReference type="ARBA" id="ARBA00004651"/>
    </source>
</evidence>
<dbReference type="Pfam" id="PF00528">
    <property type="entry name" value="BPD_transp_1"/>
    <property type="match status" value="1"/>
</dbReference>
<feature type="transmembrane region" description="Helical" evidence="7">
    <location>
        <begin position="90"/>
        <end position="111"/>
    </location>
</feature>
<evidence type="ECO:0000256" key="6">
    <source>
        <dbReference type="ARBA" id="ARBA00023136"/>
    </source>
</evidence>
<reference evidence="9 10" key="1">
    <citation type="submission" date="2019-02" db="EMBL/GenBank/DDBJ databases">
        <title>Kribbella capetownensis sp. nov. and Kribbella speibonae sp. nov., isolated from soil.</title>
        <authorList>
            <person name="Curtis S.M."/>
            <person name="Norton I."/>
            <person name="Everest G.J."/>
            <person name="Meyers P.R."/>
        </authorList>
    </citation>
    <scope>NUCLEOTIDE SEQUENCE [LARGE SCALE GENOMIC DNA]</scope>
    <source>
        <strain evidence="9 10">NRRL B-24813</strain>
    </source>
</reference>
<dbReference type="Gene3D" id="1.10.3720.10">
    <property type="entry name" value="MetI-like"/>
    <property type="match status" value="1"/>
</dbReference>
<evidence type="ECO:0000256" key="7">
    <source>
        <dbReference type="RuleBase" id="RU363032"/>
    </source>
</evidence>
<dbReference type="GO" id="GO:0055085">
    <property type="term" value="P:transmembrane transport"/>
    <property type="evidence" value="ECO:0007669"/>
    <property type="project" value="InterPro"/>
</dbReference>
<dbReference type="OrthoDB" id="9804439at2"/>
<comment type="similarity">
    <text evidence="7">Belongs to the binding-protein-dependent transport system permease family.</text>
</comment>
<dbReference type="CDD" id="cd06261">
    <property type="entry name" value="TM_PBP2"/>
    <property type="match status" value="1"/>
</dbReference>
<dbReference type="AlphaFoldDB" id="A0A4R0JUU2"/>
<sequence length="310" mass="33141">MSSQVESGVAVSAAPARPARRRAAQLPPWWLAVPALVVYACVVLYPVLSGAYLAFTDWDGLSSSRAFTGLTNVKTFFGDQEARGALVHQLTIAAVFTTVQNVIGLVLAVVLDTKIKSRYVLRTLFFAPAVMTPVIIAFLWQYIYSTDGALNTLLAGVGLDGLRQSWLGNPKLALWSIIVVIIWQFSGYAMVIYLAGLQGIPRELTEAAEIDGAGAASTFFQVKLPLLAPAVTINVVLSTIMGLKIFDQVYAMTGGGPGSATQTLTGYQYQQAFTVGKFGYGTMVALVLAAIVSVVGAIQYKVIRRHEVAG</sequence>
<accession>A0A4R0JUU2</accession>